<dbReference type="GO" id="GO:0005737">
    <property type="term" value="C:cytoplasm"/>
    <property type="evidence" value="ECO:0007669"/>
    <property type="project" value="UniProtKB-ARBA"/>
</dbReference>
<dbReference type="GO" id="GO:0006412">
    <property type="term" value="P:translation"/>
    <property type="evidence" value="ECO:0007669"/>
    <property type="project" value="InterPro"/>
</dbReference>
<dbReference type="Pfam" id="PF00829">
    <property type="entry name" value="Ribosomal_L21p"/>
    <property type="match status" value="1"/>
</dbReference>
<name>A0A2M8EZ88_9BACT</name>
<dbReference type="NCBIfam" id="TIGR00061">
    <property type="entry name" value="L21"/>
    <property type="match status" value="1"/>
</dbReference>
<comment type="function">
    <text evidence="4">This protein binds to 23S rRNA in the presence of protein L20.</text>
</comment>
<comment type="similarity">
    <text evidence="4">Belongs to the bacterial ribosomal protein bL21 family.</text>
</comment>
<evidence type="ECO:0000256" key="4">
    <source>
        <dbReference type="RuleBase" id="RU000562"/>
    </source>
</evidence>
<dbReference type="GO" id="GO:0019843">
    <property type="term" value="F:rRNA binding"/>
    <property type="evidence" value="ECO:0007669"/>
    <property type="project" value="UniProtKB-KW"/>
</dbReference>
<reference evidence="6" key="1">
    <citation type="submission" date="2017-09" db="EMBL/GenBank/DDBJ databases">
        <title>Depth-based differentiation of microbial function through sediment-hosted aquifers and enrichment of novel symbionts in the deep terrestrial subsurface.</title>
        <authorList>
            <person name="Probst A.J."/>
            <person name="Ladd B."/>
            <person name="Jarett J.K."/>
            <person name="Geller-Mcgrath D.E."/>
            <person name="Sieber C.M.K."/>
            <person name="Emerson J.B."/>
            <person name="Anantharaman K."/>
            <person name="Thomas B.C."/>
            <person name="Malmstrom R."/>
            <person name="Stieglmeier M."/>
            <person name="Klingl A."/>
            <person name="Woyke T."/>
            <person name="Ryan C.M."/>
            <person name="Banfield J.F."/>
        </authorList>
    </citation>
    <scope>NUCLEOTIDE SEQUENCE [LARGE SCALE GENOMIC DNA]</scope>
</reference>
<evidence type="ECO:0000313" key="6">
    <source>
        <dbReference type="Proteomes" id="UP000231383"/>
    </source>
</evidence>
<evidence type="ECO:0000256" key="3">
    <source>
        <dbReference type="ARBA" id="ARBA00035483"/>
    </source>
</evidence>
<dbReference type="GO" id="GO:0005840">
    <property type="term" value="C:ribosome"/>
    <property type="evidence" value="ECO:0007669"/>
    <property type="project" value="UniProtKB-KW"/>
</dbReference>
<evidence type="ECO:0000313" key="5">
    <source>
        <dbReference type="EMBL" id="PJC32202.1"/>
    </source>
</evidence>
<organism evidence="5 6">
    <name type="scientific">Candidatus Roizmanbacteria bacterium CG_4_9_14_0_2_um_filter_39_13</name>
    <dbReference type="NCBI Taxonomy" id="1974839"/>
    <lineage>
        <taxon>Bacteria</taxon>
        <taxon>Candidatus Roizmaniibacteriota</taxon>
    </lineage>
</organism>
<evidence type="ECO:0000256" key="2">
    <source>
        <dbReference type="ARBA" id="ARBA00023274"/>
    </source>
</evidence>
<protein>
    <recommendedName>
        <fullName evidence="3 4">50S ribosomal protein L21</fullName>
    </recommendedName>
</protein>
<dbReference type="EMBL" id="PFSC01000096">
    <property type="protein sequence ID" value="PJC32202.1"/>
    <property type="molecule type" value="Genomic_DNA"/>
</dbReference>
<sequence>MKTHAVIKVQGKQYITKAGDELVIENVNQEEGFELSLPVIMYFDENSAEIEIPTKEVAGTAKVLENLKGEKIRIAKFKSKVRYRKVRGFRQQLTKIQIINI</sequence>
<accession>A0A2M8EZ88</accession>
<keyword evidence="4" id="KW-0699">rRNA-binding</keyword>
<keyword evidence="2 4" id="KW-0687">Ribonucleoprotein</keyword>
<dbReference type="Proteomes" id="UP000231383">
    <property type="component" value="Unassembled WGS sequence"/>
</dbReference>
<dbReference type="GO" id="GO:0003735">
    <property type="term" value="F:structural constituent of ribosome"/>
    <property type="evidence" value="ECO:0007669"/>
    <property type="project" value="InterPro"/>
</dbReference>
<dbReference type="AlphaFoldDB" id="A0A2M8EZ88"/>
<dbReference type="InterPro" id="IPR001787">
    <property type="entry name" value="Ribosomal_bL21"/>
</dbReference>
<dbReference type="SUPFAM" id="SSF141091">
    <property type="entry name" value="L21p-like"/>
    <property type="match status" value="1"/>
</dbReference>
<keyword evidence="4" id="KW-0694">RNA-binding</keyword>
<dbReference type="GO" id="GO:1990904">
    <property type="term" value="C:ribonucleoprotein complex"/>
    <property type="evidence" value="ECO:0007669"/>
    <property type="project" value="UniProtKB-KW"/>
</dbReference>
<proteinExistence type="inferred from homology"/>
<dbReference type="InterPro" id="IPR028909">
    <property type="entry name" value="bL21-like"/>
</dbReference>
<gene>
    <name evidence="5" type="primary">rplU</name>
    <name evidence="5" type="ORF">CO051_03460</name>
</gene>
<keyword evidence="1 4" id="KW-0689">Ribosomal protein</keyword>
<dbReference type="InterPro" id="IPR036164">
    <property type="entry name" value="bL21-like_sf"/>
</dbReference>
<evidence type="ECO:0000256" key="1">
    <source>
        <dbReference type="ARBA" id="ARBA00022980"/>
    </source>
</evidence>
<comment type="caution">
    <text evidence="5">The sequence shown here is derived from an EMBL/GenBank/DDBJ whole genome shotgun (WGS) entry which is preliminary data.</text>
</comment>